<evidence type="ECO:0000313" key="2">
    <source>
        <dbReference type="EMBL" id="ABF87548.1"/>
    </source>
</evidence>
<accession>Q1D9M1</accession>
<protein>
    <submittedName>
        <fullName evidence="2">Uncharacterized protein</fullName>
    </submittedName>
</protein>
<dbReference type="STRING" id="246197.MXAN_2432"/>
<dbReference type="EMBL" id="CP000113">
    <property type="protein sequence ID" value="ABF87548.1"/>
    <property type="molecule type" value="Genomic_DNA"/>
</dbReference>
<sequence>MGAGPPTVREKPRFLQGAPLFPGCARPPNHRPESERPFQQGGEQALSGSTRAPSFSPTGDVASPPPPTHNNHRRTSMKKLVGVFATIAMLGTGTALANNDGNKPKDSSAAQGGSGQVGQSEIQQDTTIGRGTTTTPTAPGQGGSGTMGQKAPMGQKELNGRVVKAESDKIFVDMHGAVVPLEVDRSTRFSDPTLKKAKDLRPGQEIRASYEVKETKNVAKSISLSGTGGAGDPTLTPDSSINQDNNKGGSGMEQHEGTGGAGDSSTMNPDTGSNTSPDTY</sequence>
<feature type="compositionally biased region" description="Low complexity" evidence="1">
    <location>
        <begin position="107"/>
        <end position="139"/>
    </location>
</feature>
<feature type="region of interest" description="Disordered" evidence="1">
    <location>
        <begin position="187"/>
        <end position="280"/>
    </location>
</feature>
<dbReference type="EnsemblBacteria" id="ABF87548">
    <property type="protein sequence ID" value="ABF87548"/>
    <property type="gene ID" value="MXAN_2432"/>
</dbReference>
<organism evidence="2 3">
    <name type="scientific">Myxococcus xanthus (strain DK1622)</name>
    <dbReference type="NCBI Taxonomy" id="246197"/>
    <lineage>
        <taxon>Bacteria</taxon>
        <taxon>Pseudomonadati</taxon>
        <taxon>Myxococcota</taxon>
        <taxon>Myxococcia</taxon>
        <taxon>Myxococcales</taxon>
        <taxon>Cystobacterineae</taxon>
        <taxon>Myxococcaceae</taxon>
        <taxon>Myxococcus</taxon>
    </lineage>
</organism>
<dbReference type="HOGENOM" id="CLU_086643_0_0_7"/>
<dbReference type="Proteomes" id="UP000002402">
    <property type="component" value="Chromosome"/>
</dbReference>
<keyword evidence="3" id="KW-1185">Reference proteome</keyword>
<feature type="compositionally biased region" description="Polar residues" evidence="1">
    <location>
        <begin position="46"/>
        <end position="57"/>
    </location>
</feature>
<proteinExistence type="predicted"/>
<feature type="compositionally biased region" description="Polar residues" evidence="1">
    <location>
        <begin position="263"/>
        <end position="280"/>
    </location>
</feature>
<evidence type="ECO:0000256" key="1">
    <source>
        <dbReference type="SAM" id="MobiDB-lite"/>
    </source>
</evidence>
<name>Q1D9M1_MYXXD</name>
<evidence type="ECO:0000313" key="3">
    <source>
        <dbReference type="Proteomes" id="UP000002402"/>
    </source>
</evidence>
<dbReference type="AlphaFoldDB" id="Q1D9M1"/>
<reference evidence="2 3" key="1">
    <citation type="journal article" date="2006" name="Proc. Natl. Acad. Sci. U.S.A.">
        <title>Evolution of sensory complexity recorded in a myxobacterial genome.</title>
        <authorList>
            <person name="Goldman B.S."/>
            <person name="Nierman W.C."/>
            <person name="Kaiser D."/>
            <person name="Slater S.C."/>
            <person name="Durkin A.S."/>
            <person name="Eisen J.A."/>
            <person name="Ronning C.M."/>
            <person name="Barbazuk W.B."/>
            <person name="Blanchard M."/>
            <person name="Field C."/>
            <person name="Halling C."/>
            <person name="Hinkle G."/>
            <person name="Iartchuk O."/>
            <person name="Kim H.S."/>
            <person name="Mackenzie C."/>
            <person name="Madupu R."/>
            <person name="Miller N."/>
            <person name="Shvartsbeyn A."/>
            <person name="Sullivan S.A."/>
            <person name="Vaudin M."/>
            <person name="Wiegand R."/>
            <person name="Kaplan H.B."/>
        </authorList>
    </citation>
    <scope>NUCLEOTIDE SEQUENCE [LARGE SCALE GENOMIC DNA]</scope>
    <source>
        <strain evidence="3">DK1622</strain>
    </source>
</reference>
<gene>
    <name evidence="2" type="ordered locus">MXAN_2432</name>
</gene>
<feature type="region of interest" description="Disordered" evidence="1">
    <location>
        <begin position="1"/>
        <end position="77"/>
    </location>
</feature>
<feature type="region of interest" description="Disordered" evidence="1">
    <location>
        <begin position="96"/>
        <end position="155"/>
    </location>
</feature>
<dbReference type="OrthoDB" id="5520959at2"/>
<feature type="compositionally biased region" description="Basic and acidic residues" evidence="1">
    <location>
        <begin position="187"/>
        <end position="217"/>
    </location>
</feature>
<feature type="compositionally biased region" description="Polar residues" evidence="1">
    <location>
        <begin position="236"/>
        <end position="247"/>
    </location>
</feature>
<dbReference type="KEGG" id="mxa:MXAN_2432"/>